<protein>
    <submittedName>
        <fullName evidence="2">Uncharacterized protein</fullName>
    </submittedName>
</protein>
<gene>
    <name evidence="2" type="ORF">MAR_004516</name>
</gene>
<evidence type="ECO:0000313" key="3">
    <source>
        <dbReference type="Proteomes" id="UP001164746"/>
    </source>
</evidence>
<evidence type="ECO:0000256" key="1">
    <source>
        <dbReference type="SAM" id="SignalP"/>
    </source>
</evidence>
<feature type="chain" id="PRO_5045071978" evidence="1">
    <location>
        <begin position="22"/>
        <end position="207"/>
    </location>
</feature>
<accession>A0ABY7F517</accession>
<dbReference type="EMBL" id="CP111020">
    <property type="protein sequence ID" value="WAR14411.1"/>
    <property type="molecule type" value="Genomic_DNA"/>
</dbReference>
<dbReference type="Proteomes" id="UP001164746">
    <property type="component" value="Chromosome 9"/>
</dbReference>
<dbReference type="Gene3D" id="2.10.80.10">
    <property type="entry name" value="Lipase, subunit A"/>
    <property type="match status" value="1"/>
</dbReference>
<feature type="signal peptide" evidence="1">
    <location>
        <begin position="1"/>
        <end position="21"/>
    </location>
</feature>
<reference evidence="2" key="1">
    <citation type="submission" date="2022-11" db="EMBL/GenBank/DDBJ databases">
        <title>Centuries of genome instability and evolution in soft-shell clam transmissible cancer (bioRxiv).</title>
        <authorList>
            <person name="Hart S.F.M."/>
            <person name="Yonemitsu M.A."/>
            <person name="Giersch R.M."/>
            <person name="Beal B.F."/>
            <person name="Arriagada G."/>
            <person name="Davis B.W."/>
            <person name="Ostrander E.A."/>
            <person name="Goff S.P."/>
            <person name="Metzger M.J."/>
        </authorList>
    </citation>
    <scope>NUCLEOTIDE SEQUENCE</scope>
    <source>
        <strain evidence="2">MELC-2E11</strain>
        <tissue evidence="2">Siphon/mantle</tissue>
    </source>
</reference>
<name>A0ABY7F517_MYAAR</name>
<keyword evidence="1" id="KW-0732">Signal</keyword>
<proteinExistence type="predicted"/>
<sequence>MYLSRLVILVVVYSLPCDVSLAPSTDTPVDGVSCKSQADCPLNQCCVHNPLNKPDSRKRFLFDHYNEHDHGFCRSARNLNENCWPIGEYTYESGAGWGHLASNNPKSRDPANGELYEFFCPCTSGLECRGLIVHESAHQIVHERPMCQSPESSLIDSATYSGQVCSADGDCPGGMCCVFHPDNRRQQSTGYCRNFKQLNDTCTIVGK</sequence>
<evidence type="ECO:0000313" key="2">
    <source>
        <dbReference type="EMBL" id="WAR14411.1"/>
    </source>
</evidence>
<organism evidence="2 3">
    <name type="scientific">Mya arenaria</name>
    <name type="common">Soft-shell clam</name>
    <dbReference type="NCBI Taxonomy" id="6604"/>
    <lineage>
        <taxon>Eukaryota</taxon>
        <taxon>Metazoa</taxon>
        <taxon>Spiralia</taxon>
        <taxon>Lophotrochozoa</taxon>
        <taxon>Mollusca</taxon>
        <taxon>Bivalvia</taxon>
        <taxon>Autobranchia</taxon>
        <taxon>Heteroconchia</taxon>
        <taxon>Euheterodonta</taxon>
        <taxon>Imparidentia</taxon>
        <taxon>Neoheterodontei</taxon>
        <taxon>Myida</taxon>
        <taxon>Myoidea</taxon>
        <taxon>Myidae</taxon>
        <taxon>Mya</taxon>
    </lineage>
</organism>
<keyword evidence="3" id="KW-1185">Reference proteome</keyword>